<accession>A0A7J6CWD1</accession>
<feature type="coiled-coil region" evidence="5">
    <location>
        <begin position="978"/>
        <end position="1009"/>
    </location>
</feature>
<feature type="domain" description="RING-type" evidence="7">
    <location>
        <begin position="695"/>
        <end position="735"/>
    </location>
</feature>
<dbReference type="InterPro" id="IPR013320">
    <property type="entry name" value="ConA-like_dom_sf"/>
</dbReference>
<dbReference type="PROSITE" id="PS50119">
    <property type="entry name" value="ZF_BBOX"/>
    <property type="match status" value="1"/>
</dbReference>
<dbReference type="InterPro" id="IPR002035">
    <property type="entry name" value="VWF_A"/>
</dbReference>
<keyword evidence="3" id="KW-0862">Zinc</keyword>
<feature type="compositionally biased region" description="Polar residues" evidence="6">
    <location>
        <begin position="814"/>
        <end position="840"/>
    </location>
</feature>
<keyword evidence="12" id="KW-1185">Reference proteome</keyword>
<dbReference type="Gene3D" id="3.40.50.410">
    <property type="entry name" value="von Willebrand factor, type A domain"/>
    <property type="match status" value="1"/>
</dbReference>
<dbReference type="InterPro" id="IPR036465">
    <property type="entry name" value="vWFA_dom_sf"/>
</dbReference>
<proteinExistence type="predicted"/>
<organism evidence="11 12">
    <name type="scientific">Onychostoma macrolepis</name>
    <dbReference type="NCBI Taxonomy" id="369639"/>
    <lineage>
        <taxon>Eukaryota</taxon>
        <taxon>Metazoa</taxon>
        <taxon>Chordata</taxon>
        <taxon>Craniata</taxon>
        <taxon>Vertebrata</taxon>
        <taxon>Euteleostomi</taxon>
        <taxon>Actinopterygii</taxon>
        <taxon>Neopterygii</taxon>
        <taxon>Teleostei</taxon>
        <taxon>Ostariophysi</taxon>
        <taxon>Cypriniformes</taxon>
        <taxon>Cyprinidae</taxon>
        <taxon>Acrossocheilinae</taxon>
        <taxon>Onychostoma</taxon>
    </lineage>
</organism>
<dbReference type="PROSITE" id="PS50089">
    <property type="entry name" value="ZF_RING_2"/>
    <property type="match status" value="1"/>
</dbReference>
<dbReference type="SMART" id="SM00184">
    <property type="entry name" value="RING"/>
    <property type="match status" value="1"/>
</dbReference>
<dbReference type="EMBL" id="JAAMOB010000007">
    <property type="protein sequence ID" value="KAF4111411.1"/>
    <property type="molecule type" value="Genomic_DNA"/>
</dbReference>
<dbReference type="PROSITE" id="PS00518">
    <property type="entry name" value="ZF_RING_1"/>
    <property type="match status" value="1"/>
</dbReference>
<dbReference type="Gene3D" id="3.30.40.10">
    <property type="entry name" value="Zinc/RING finger domain, C3HC4 (zinc finger)"/>
    <property type="match status" value="1"/>
</dbReference>
<evidence type="ECO:0008006" key="13">
    <source>
        <dbReference type="Google" id="ProtNLM"/>
    </source>
</evidence>
<evidence type="ECO:0000259" key="10">
    <source>
        <dbReference type="PROSITE" id="PS50234"/>
    </source>
</evidence>
<evidence type="ECO:0000256" key="6">
    <source>
        <dbReference type="SAM" id="MobiDB-lite"/>
    </source>
</evidence>
<dbReference type="AlphaFoldDB" id="A0A7J6CWD1"/>
<evidence type="ECO:0000256" key="4">
    <source>
        <dbReference type="PROSITE-ProRule" id="PRU00024"/>
    </source>
</evidence>
<dbReference type="InterPro" id="IPR006574">
    <property type="entry name" value="PRY"/>
</dbReference>
<dbReference type="InterPro" id="IPR036174">
    <property type="entry name" value="Znf_Sec23_Sec24_sf"/>
</dbReference>
<dbReference type="SUPFAM" id="SSF49899">
    <property type="entry name" value="Concanavalin A-like lectins/glucanases"/>
    <property type="match status" value="1"/>
</dbReference>
<dbReference type="SUPFAM" id="SSF53300">
    <property type="entry name" value="vWA-like"/>
    <property type="match status" value="1"/>
</dbReference>
<reference evidence="11 12" key="1">
    <citation type="submission" date="2020-04" db="EMBL/GenBank/DDBJ databases">
        <title>Chromosome-level genome assembly of a cyprinid fish Onychostoma macrolepis by integration of Nanopore Sequencing, Bionano and Hi-C technology.</title>
        <authorList>
            <person name="Wang D."/>
        </authorList>
    </citation>
    <scope>NUCLEOTIDE SEQUENCE [LARGE SCALE GENOMIC DNA]</scope>
    <source>
        <strain evidence="11">SWU-2019</strain>
        <tissue evidence="11">Muscle</tissue>
    </source>
</reference>
<dbReference type="CDD" id="cd19769">
    <property type="entry name" value="Bbox2_TRIM16-like"/>
    <property type="match status" value="1"/>
</dbReference>
<dbReference type="SUPFAM" id="SSF57845">
    <property type="entry name" value="B-box zinc-binding domain"/>
    <property type="match status" value="1"/>
</dbReference>
<feature type="compositionally biased region" description="Basic and acidic residues" evidence="6">
    <location>
        <begin position="772"/>
        <end position="786"/>
    </location>
</feature>
<evidence type="ECO:0000313" key="12">
    <source>
        <dbReference type="Proteomes" id="UP000579812"/>
    </source>
</evidence>
<dbReference type="InterPro" id="IPR058030">
    <property type="entry name" value="TRIM8/14/16/25/29/45/65_CC"/>
</dbReference>
<dbReference type="Pfam" id="PF00622">
    <property type="entry name" value="SPRY"/>
    <property type="match status" value="1"/>
</dbReference>
<dbReference type="InterPro" id="IPR017907">
    <property type="entry name" value="Znf_RING_CS"/>
</dbReference>
<dbReference type="GO" id="GO:0006888">
    <property type="term" value="P:endoplasmic reticulum to Golgi vesicle-mediated transport"/>
    <property type="evidence" value="ECO:0007669"/>
    <property type="project" value="InterPro"/>
</dbReference>
<evidence type="ECO:0000313" key="11">
    <source>
        <dbReference type="EMBL" id="KAF4111411.1"/>
    </source>
</evidence>
<gene>
    <name evidence="11" type="ORF">G5714_008442</name>
</gene>
<dbReference type="GO" id="GO:0008270">
    <property type="term" value="F:zinc ion binding"/>
    <property type="evidence" value="ECO:0007669"/>
    <property type="project" value="UniProtKB-KW"/>
</dbReference>
<evidence type="ECO:0000259" key="9">
    <source>
        <dbReference type="PROSITE" id="PS50188"/>
    </source>
</evidence>
<dbReference type="Pfam" id="PF13765">
    <property type="entry name" value="PRY"/>
    <property type="match status" value="1"/>
</dbReference>
<dbReference type="SMART" id="SM00449">
    <property type="entry name" value="SPRY"/>
    <property type="match status" value="1"/>
</dbReference>
<evidence type="ECO:0000256" key="5">
    <source>
        <dbReference type="SAM" id="Coils"/>
    </source>
</evidence>
<dbReference type="GO" id="GO:0006886">
    <property type="term" value="P:intracellular protein transport"/>
    <property type="evidence" value="ECO:0007669"/>
    <property type="project" value="InterPro"/>
</dbReference>
<feature type="region of interest" description="Disordered" evidence="6">
    <location>
        <begin position="759"/>
        <end position="845"/>
    </location>
</feature>
<dbReference type="Gene3D" id="3.30.160.60">
    <property type="entry name" value="Classic Zinc Finger"/>
    <property type="match status" value="1"/>
</dbReference>
<dbReference type="InterPro" id="IPR003877">
    <property type="entry name" value="SPRY_dom"/>
</dbReference>
<keyword evidence="5" id="KW-0175">Coiled coil</keyword>
<dbReference type="Pfam" id="PF25600">
    <property type="entry name" value="TRIM_CC"/>
    <property type="match status" value="1"/>
</dbReference>
<evidence type="ECO:0000259" key="8">
    <source>
        <dbReference type="PROSITE" id="PS50119"/>
    </source>
</evidence>
<evidence type="ECO:0000259" key="7">
    <source>
        <dbReference type="PROSITE" id="PS50089"/>
    </source>
</evidence>
<name>A0A7J6CWD1_9TELE</name>
<feature type="domain" description="VWFA" evidence="10">
    <location>
        <begin position="232"/>
        <end position="464"/>
    </location>
</feature>
<feature type="domain" description="B box-type" evidence="8">
    <location>
        <begin position="862"/>
        <end position="902"/>
    </location>
</feature>
<evidence type="ECO:0000256" key="3">
    <source>
        <dbReference type="ARBA" id="ARBA00022833"/>
    </source>
</evidence>
<evidence type="ECO:0000256" key="1">
    <source>
        <dbReference type="ARBA" id="ARBA00022723"/>
    </source>
</evidence>
<keyword evidence="2 4" id="KW-0863">Zinc-finger</keyword>
<dbReference type="SMART" id="SM00589">
    <property type="entry name" value="PRY"/>
    <property type="match status" value="1"/>
</dbReference>
<keyword evidence="1" id="KW-0479">Metal-binding</keyword>
<comment type="caution">
    <text evidence="11">The sequence shown here is derived from an EMBL/GenBank/DDBJ whole genome shotgun (WGS) entry which is preliminary data.</text>
</comment>
<dbReference type="Proteomes" id="UP000579812">
    <property type="component" value="Unassembled WGS sequence"/>
</dbReference>
<dbReference type="Gene3D" id="2.30.30.380">
    <property type="entry name" value="Zn-finger domain of Sec23/24"/>
    <property type="match status" value="1"/>
</dbReference>
<dbReference type="InterPro" id="IPR001870">
    <property type="entry name" value="B30.2/SPRY"/>
</dbReference>
<dbReference type="InterPro" id="IPR003879">
    <property type="entry name" value="Butyrophylin_SPRY"/>
</dbReference>
<dbReference type="InterPro" id="IPR013083">
    <property type="entry name" value="Znf_RING/FYVE/PHD"/>
</dbReference>
<dbReference type="PROSITE" id="PS50234">
    <property type="entry name" value="VWFA"/>
    <property type="match status" value="1"/>
</dbReference>
<sequence length="1273" mass="142117">MSLCKVTHPQFPDFLCLHAHSQTCTLPSPEMEFACSHVVCNWRSESLSEDEAKVSNQGSASTLPCGLSRAQSVSDHPYDNRITFIQKPVPSMAPPPVPPRNIHRRESLCSALPPPLPPRGLENNGETRLKANVNVVSLKVGSLVDIGKASAIQSSQKPVRCGKCNAVMSSASSPESHQKKIIWSCEFCRKENVYPQTTLKGSRFPLRNPPGRDILYLDDDEDTDYENLDDMLIVLCVDISGSMSVTSEISPGNSMRSPTYVSRLQGVQEALQMVLSTLQKSSPHRRVALVTFNNEVTVYGDGTKVPLTLRDWALVDYDYLKKEGENYSTPHCIAETIQPLTQKIKELREHGATALGPAALISVAMASQFTGSKVIICTDGQANIGLGQLDQESPHCPAPSPYFFNQLAHYAAEKGVIVSVMTFEGEDCRLAEVGRLADHTGGRINIVNIGTVATEIQSAVADNVLATSVMATLLTPDGMYFPYEEDNHRLVREIGNVTDGVEITFQFAVRPEKVESFQQRDRVPFQLQLSFKTRDLQKVTRVITQQKRVTTSSWVWAGSLNMSVLGVHCAQLCARLTMEGRVQEAQRQLRAQQDLLKDISQQKPSPKEESIYGNWISTMSMICEDLTSATQNTTETDTIPATRTPSTASLSDAAAKVVYQMKRAKSPVVPHSSVKLLIRAMPFSQSFLSEEQLLCSICLDVFDNPVSTPCGHNFCMTCIGHYWDSVKHCQCPLCKQTFKRKPDLHINRTLREITEQFKRMKENPGASGGHGAGRDAEERVRKHDSVDGTVRPGQLPGYLLEEMKRKLTGHRAHSNSLASHNEMGSEQTVTPNTESTSDTQPPGFARQVSLRRYTLSGAADAMKVPLCPKHHRNLELFCRSDLECICVECKQTGHQSHDITCAEKEWQSHKMKIGITETEIQEMTKERMQKVDEIKQSLVDIKMLSEHEVQRSMQLFGAVISSLERRQAGLLEVTEINRRSAEHQAELMIRELEQEITELRRRSTALAKLARTENYVTGLKGYSDVSTPMSMKDWTGVSLTCDLGTKAIYTSVCQLLEQFKEELQKVPAVCLSVSANQSLVKSHPKVKSIQEYAVDVTLDTNTAHPRLILSEDKKKVWCGERHQQVPNSRERFNRVVCVLGCEGFTSGRRYWEVEVDGKTDWDLGVASHSCNRKGKITVSPSNGYWFLSLRDKNNYAFRTEPSTALALSLRPQKIGLFVDYEKGQVSFYNVDAKMHIYTFMDNFSETIYPFFSPCTNKTGKNDAPLVITPVLLD</sequence>
<dbReference type="InterPro" id="IPR043136">
    <property type="entry name" value="B30.2/SPRY_sf"/>
</dbReference>
<evidence type="ECO:0000256" key="2">
    <source>
        <dbReference type="ARBA" id="ARBA00022771"/>
    </source>
</evidence>
<dbReference type="Pfam" id="PF13445">
    <property type="entry name" value="zf-RING_UBOX"/>
    <property type="match status" value="1"/>
</dbReference>
<dbReference type="SUPFAM" id="SSF57850">
    <property type="entry name" value="RING/U-box"/>
    <property type="match status" value="1"/>
</dbReference>
<dbReference type="Gene3D" id="2.60.120.920">
    <property type="match status" value="1"/>
</dbReference>
<dbReference type="PROSITE" id="PS50188">
    <property type="entry name" value="B302_SPRY"/>
    <property type="match status" value="1"/>
</dbReference>
<dbReference type="CDD" id="cd13733">
    <property type="entry name" value="SPRY_PRY_C-I_1"/>
    <property type="match status" value="1"/>
</dbReference>
<dbReference type="FunFam" id="2.60.120.920:FF:000004">
    <property type="entry name" value="Butyrophilin subfamily 1 member A1"/>
    <property type="match status" value="1"/>
</dbReference>
<dbReference type="InterPro" id="IPR000315">
    <property type="entry name" value="Znf_B-box"/>
</dbReference>
<dbReference type="Pfam" id="PF00643">
    <property type="entry name" value="zf-B_box"/>
    <property type="match status" value="1"/>
</dbReference>
<dbReference type="InterPro" id="IPR001841">
    <property type="entry name" value="Znf_RING"/>
</dbReference>
<dbReference type="SUPFAM" id="SSF82919">
    <property type="entry name" value="Zn-finger domain of Sec23/24"/>
    <property type="match status" value="1"/>
</dbReference>
<dbReference type="GO" id="GO:0030127">
    <property type="term" value="C:COPII vesicle coat"/>
    <property type="evidence" value="ECO:0007669"/>
    <property type="project" value="InterPro"/>
</dbReference>
<dbReference type="PANTHER" id="PTHR24103">
    <property type="entry name" value="E3 UBIQUITIN-PROTEIN LIGASE TRIM"/>
    <property type="match status" value="1"/>
</dbReference>
<dbReference type="InterPro" id="IPR027370">
    <property type="entry name" value="Znf-RING_euk"/>
</dbReference>
<feature type="domain" description="B30.2/SPRY" evidence="9">
    <location>
        <begin position="1076"/>
        <end position="1270"/>
    </location>
</feature>
<dbReference type="PRINTS" id="PR01407">
    <property type="entry name" value="BUTYPHLNCDUF"/>
</dbReference>
<dbReference type="InterPro" id="IPR050143">
    <property type="entry name" value="TRIM/RBCC"/>
</dbReference>
<protein>
    <recommendedName>
        <fullName evidence="13">E3 ubiquitin-protein ligase TRIM39-like</fullName>
    </recommendedName>
</protein>